<feature type="domain" description="FAS1" evidence="10">
    <location>
        <begin position="42"/>
        <end position="186"/>
    </location>
</feature>
<feature type="region of interest" description="Disordered" evidence="8">
    <location>
        <begin position="210"/>
        <end position="234"/>
    </location>
</feature>
<dbReference type="STRING" id="15368.I1IYR4"/>
<comment type="similarity">
    <text evidence="2">Belongs to the fasciclin-like AGP family.</text>
</comment>
<protein>
    <recommendedName>
        <fullName evidence="10">FAS1 domain-containing protein</fullName>
    </recommendedName>
</protein>
<evidence type="ECO:0000256" key="7">
    <source>
        <dbReference type="ARBA" id="ARBA00024686"/>
    </source>
</evidence>
<dbReference type="AlphaFoldDB" id="I1IYR4"/>
<keyword evidence="4" id="KW-0325">Glycoprotein</keyword>
<evidence type="ECO:0000256" key="3">
    <source>
        <dbReference type="ARBA" id="ARBA00022475"/>
    </source>
</evidence>
<dbReference type="eggNOG" id="ENOG502QV96">
    <property type="taxonomic scope" value="Eukaryota"/>
</dbReference>
<dbReference type="InterPro" id="IPR045003">
    <property type="entry name" value="FLA_A"/>
</dbReference>
<gene>
    <name evidence="12" type="primary">LOC100836917</name>
    <name evidence="11" type="ORF">BRADI_5g13110v3</name>
</gene>
<keyword evidence="6" id="KW-0472">Membrane</keyword>
<dbReference type="HOGENOM" id="CLU_067693_2_0_1"/>
<feature type="chain" id="PRO_5014095644" description="FAS1 domain-containing protein" evidence="9">
    <location>
        <begin position="24"/>
        <end position="254"/>
    </location>
</feature>
<dbReference type="OMA" id="ILATMMA"/>
<dbReference type="RefSeq" id="XP_003579950.1">
    <property type="nucleotide sequence ID" value="XM_003579902.4"/>
</dbReference>
<dbReference type="SMART" id="SM00554">
    <property type="entry name" value="FAS1"/>
    <property type="match status" value="1"/>
</dbReference>
<proteinExistence type="inferred from homology"/>
<dbReference type="GO" id="GO:0009834">
    <property type="term" value="P:plant-type secondary cell wall biogenesis"/>
    <property type="evidence" value="ECO:0000318"/>
    <property type="project" value="GO_Central"/>
</dbReference>
<keyword evidence="3" id="KW-1003">Cell membrane</keyword>
<comment type="subcellular location">
    <subcellularLocation>
        <location evidence="1">Cell membrane</location>
        <topology evidence="1">Lipid-anchor</topology>
        <topology evidence="1">GPI-anchor</topology>
    </subcellularLocation>
</comment>
<reference evidence="12" key="3">
    <citation type="submission" date="2018-08" db="UniProtKB">
        <authorList>
            <consortium name="EnsemblPlants"/>
        </authorList>
    </citation>
    <scope>IDENTIFICATION</scope>
    <source>
        <strain evidence="12">cv. Bd21</strain>
    </source>
</reference>
<keyword evidence="5 9" id="KW-0732">Signal</keyword>
<dbReference type="Gene3D" id="2.30.180.10">
    <property type="entry name" value="FAS1 domain"/>
    <property type="match status" value="1"/>
</dbReference>
<dbReference type="SUPFAM" id="SSF82153">
    <property type="entry name" value="FAS1 domain"/>
    <property type="match status" value="1"/>
</dbReference>
<dbReference type="EMBL" id="CM000884">
    <property type="protein sequence ID" value="KQJ83111.1"/>
    <property type="molecule type" value="Genomic_DNA"/>
</dbReference>
<evidence type="ECO:0000256" key="6">
    <source>
        <dbReference type="ARBA" id="ARBA00023136"/>
    </source>
</evidence>
<dbReference type="PANTHER" id="PTHR32077:SF43">
    <property type="entry name" value="OS04G0472200 PROTEIN"/>
    <property type="match status" value="1"/>
</dbReference>
<comment type="function">
    <text evidence="7">May be a cell surface adhesion protein.</text>
</comment>
<organism evidence="12">
    <name type="scientific">Brachypodium distachyon</name>
    <name type="common">Purple false brome</name>
    <name type="synonym">Trachynia distachya</name>
    <dbReference type="NCBI Taxonomy" id="15368"/>
    <lineage>
        <taxon>Eukaryota</taxon>
        <taxon>Viridiplantae</taxon>
        <taxon>Streptophyta</taxon>
        <taxon>Embryophyta</taxon>
        <taxon>Tracheophyta</taxon>
        <taxon>Spermatophyta</taxon>
        <taxon>Magnoliopsida</taxon>
        <taxon>Liliopsida</taxon>
        <taxon>Poales</taxon>
        <taxon>Poaceae</taxon>
        <taxon>BOP clade</taxon>
        <taxon>Pooideae</taxon>
        <taxon>Stipodae</taxon>
        <taxon>Brachypodieae</taxon>
        <taxon>Brachypodium</taxon>
    </lineage>
</organism>
<keyword evidence="13" id="KW-1185">Reference proteome</keyword>
<feature type="signal peptide" evidence="9">
    <location>
        <begin position="1"/>
        <end position="23"/>
    </location>
</feature>
<evidence type="ECO:0000256" key="5">
    <source>
        <dbReference type="ARBA" id="ARBA00022729"/>
    </source>
</evidence>
<dbReference type="InterPro" id="IPR036378">
    <property type="entry name" value="FAS1_dom_sf"/>
</dbReference>
<evidence type="ECO:0000256" key="8">
    <source>
        <dbReference type="SAM" id="MobiDB-lite"/>
    </source>
</evidence>
<accession>I1IYR4</accession>
<evidence type="ECO:0000256" key="2">
    <source>
        <dbReference type="ARBA" id="ARBA00007843"/>
    </source>
</evidence>
<keyword evidence="4" id="KW-0336">GPI-anchor</keyword>
<name>I1IYR4_BRADI</name>
<evidence type="ECO:0000313" key="12">
    <source>
        <dbReference type="EnsemblPlants" id="KQJ83111"/>
    </source>
</evidence>
<dbReference type="InterPro" id="IPR000782">
    <property type="entry name" value="FAS1_domain"/>
</dbReference>
<dbReference type="FunFam" id="2.30.180.10:FF:000012">
    <property type="entry name" value="Fasciclin-like arabinogalactan protein 7"/>
    <property type="match status" value="1"/>
</dbReference>
<dbReference type="OrthoDB" id="286301at2759"/>
<keyword evidence="4" id="KW-0449">Lipoprotein</keyword>
<dbReference type="GO" id="GO:0005886">
    <property type="term" value="C:plasma membrane"/>
    <property type="evidence" value="ECO:0000318"/>
    <property type="project" value="GO_Central"/>
</dbReference>
<dbReference type="Gramene" id="KQJ83111">
    <property type="protein sequence ID" value="KQJ83111"/>
    <property type="gene ID" value="BRADI_5g13110v3"/>
</dbReference>
<evidence type="ECO:0000313" key="13">
    <source>
        <dbReference type="Proteomes" id="UP000008810"/>
    </source>
</evidence>
<dbReference type="EnsemblPlants" id="KQJ83111">
    <property type="protein sequence ID" value="KQJ83111"/>
    <property type="gene ID" value="BRADI_5g13110v3"/>
</dbReference>
<evidence type="ECO:0000256" key="4">
    <source>
        <dbReference type="ARBA" id="ARBA00022622"/>
    </source>
</evidence>
<evidence type="ECO:0000256" key="1">
    <source>
        <dbReference type="ARBA" id="ARBA00004609"/>
    </source>
</evidence>
<evidence type="ECO:0000256" key="9">
    <source>
        <dbReference type="SAM" id="SignalP"/>
    </source>
</evidence>
<reference evidence="11" key="2">
    <citation type="submission" date="2017-06" db="EMBL/GenBank/DDBJ databases">
        <title>WGS assembly of Brachypodium distachyon.</title>
        <authorList>
            <consortium name="The International Brachypodium Initiative"/>
            <person name="Lucas S."/>
            <person name="Harmon-Smith M."/>
            <person name="Lail K."/>
            <person name="Tice H."/>
            <person name="Grimwood J."/>
            <person name="Bruce D."/>
            <person name="Barry K."/>
            <person name="Shu S."/>
            <person name="Lindquist E."/>
            <person name="Wang M."/>
            <person name="Pitluck S."/>
            <person name="Vogel J.P."/>
            <person name="Garvin D.F."/>
            <person name="Mockler T.C."/>
            <person name="Schmutz J."/>
            <person name="Rokhsar D."/>
            <person name="Bevan M.W."/>
        </authorList>
    </citation>
    <scope>NUCLEOTIDE SEQUENCE</scope>
    <source>
        <strain evidence="11">Bd21</strain>
    </source>
</reference>
<dbReference type="PROSITE" id="PS50213">
    <property type="entry name" value="FAS1"/>
    <property type="match status" value="1"/>
</dbReference>
<dbReference type="Pfam" id="PF02469">
    <property type="entry name" value="Fasciclin"/>
    <property type="match status" value="1"/>
</dbReference>
<dbReference type="KEGG" id="bdi:100836917"/>
<dbReference type="GO" id="GO:0098552">
    <property type="term" value="C:side of membrane"/>
    <property type="evidence" value="ECO:0007669"/>
    <property type="project" value="UniProtKB-KW"/>
</dbReference>
<evidence type="ECO:0000313" key="11">
    <source>
        <dbReference type="EMBL" id="KQJ83111.1"/>
    </source>
</evidence>
<evidence type="ECO:0000259" key="10">
    <source>
        <dbReference type="PROSITE" id="PS50213"/>
    </source>
</evidence>
<dbReference type="PANTHER" id="PTHR32077">
    <property type="entry name" value="FASCICLIN-LIKE ARABINOGALACTAN PROTEIN"/>
    <property type="match status" value="1"/>
</dbReference>
<reference evidence="11 12" key="1">
    <citation type="journal article" date="2010" name="Nature">
        <title>Genome sequencing and analysis of the model grass Brachypodium distachyon.</title>
        <authorList>
            <consortium name="International Brachypodium Initiative"/>
        </authorList>
    </citation>
    <scope>NUCLEOTIDE SEQUENCE [LARGE SCALE GENOMIC DNA]</scope>
    <source>
        <strain evidence="11">Bd21</strain>
        <strain evidence="12">cv. Bd21</strain>
    </source>
</reference>
<sequence length="254" mass="26177">MELKRAVLVSALLCLALSRGALSQRAPIITIETPAPAPAPRHVDLAELLSLAGPYGTFLDYLTKTDVIKTFQSQANDTEEQGGHGITVFAPQDSAFAAVDSAALSNLTADRLRSLMLHHAAPKYYPLSVFSALAASSTPVSMFAYSVNVTDKAGKTGVVSGWAAAKLVSSVYSTRPVAVYALDRVLLPKEIFPTAPEVAPVPVPAPAPVPGKAMDAAPGAGAKDNAGGKSSSSRVGTGRLLLGSLVLMVSGVLV</sequence>
<dbReference type="Proteomes" id="UP000008810">
    <property type="component" value="Chromosome 5"/>
</dbReference>
<dbReference type="GeneID" id="100836917"/>